<feature type="region of interest" description="Disordered" evidence="5">
    <location>
        <begin position="1"/>
        <end position="20"/>
    </location>
</feature>
<evidence type="ECO:0000313" key="8">
    <source>
        <dbReference type="EMBL" id="MBF4554121.1"/>
    </source>
</evidence>
<sequence>MNSDSPQHQPNSPAAPVAKKVPYVRSFHGRDFADDYEWLREKENPEVQQLLREENEYTSARTTHLKPLEKAIFSEVKARVQETDKSLPVRSGNYWYFGRTQEGKSYGQMCRIPLLDANSWQPPEIHPEHPADNEQVFFDANLEAEGHEFFSLGAASVTLDGTRLAYSTDTTGDERFLLRVRDLQTGEDLPDEIPGVSHGATWVGNDTLYYQRVDEAWRPHEVWKHTVGTPVEQDELIYREDDEHFWTGVGTTRSERYLVVFSGSKITSEMHYLDLHDDSAELQLLLPRESGVEYGADHGIIDGEDYWLITHNKNGVNSEIGYAPVGQVNSLDDLTVLVPHRDDVRVEGLEIFSDHLLLEVRENALETLYLMVLQQNAEPDSYSLGEFQKVEFAEELVGVNATGNSEWDSPVVRVGVSSFTQPAQIYDISVETGEKILRKQQEVLPAPDGTPFSAESYRAQREWVTARDGAQVPVSLIHHADVDLSKANPVLLYGYGAYEASMDPGFSIFRLSMLDRGVVYAIVHIRGGGEMGRAWYDNGKGLHKRNTITDFIDVADHLIAEGMTTPQQMVAEGGSAGGILMGAIANEAGDRFAGIEAIVPFVDPLTTMLKPELPLTVTEWDEWGNPYEDVEVYDYMASYAPYDNVSADKTYPPILAICGLNDTRVLYVEPAKWTAKLRAVAGADVLLKTDMTSGHGGVSGRYERWEQAAFETAWELDRMGATELLR</sequence>
<evidence type="ECO:0000256" key="5">
    <source>
        <dbReference type="SAM" id="MobiDB-lite"/>
    </source>
</evidence>
<feature type="compositionally biased region" description="Polar residues" evidence="5">
    <location>
        <begin position="1"/>
        <end position="12"/>
    </location>
</feature>
<evidence type="ECO:0000256" key="2">
    <source>
        <dbReference type="ARBA" id="ARBA00022670"/>
    </source>
</evidence>
<dbReference type="InterPro" id="IPR023302">
    <property type="entry name" value="Pept_S9A_N"/>
</dbReference>
<dbReference type="InterPro" id="IPR029058">
    <property type="entry name" value="AB_hydrolase_fold"/>
</dbReference>
<dbReference type="InterPro" id="IPR051543">
    <property type="entry name" value="Serine_Peptidase_S9A"/>
</dbReference>
<dbReference type="RefSeq" id="WP_194557026.1">
    <property type="nucleotide sequence ID" value="NZ_JADKMY010000003.1"/>
</dbReference>
<reference evidence="8 9" key="1">
    <citation type="submission" date="2020-10" db="EMBL/GenBank/DDBJ databases">
        <title>Novel species in genus Corynebacterium.</title>
        <authorList>
            <person name="Zhang G."/>
        </authorList>
    </citation>
    <scope>NUCLEOTIDE SEQUENCE [LARGE SCALE GENOMIC DNA]</scope>
    <source>
        <strain evidence="8 9">DSM 45110</strain>
    </source>
</reference>
<name>A0ABR9ZL08_9CORY</name>
<dbReference type="Pfam" id="PF00326">
    <property type="entry name" value="Peptidase_S9"/>
    <property type="match status" value="1"/>
</dbReference>
<keyword evidence="4" id="KW-0720">Serine protease</keyword>
<dbReference type="EMBL" id="JADKMY010000003">
    <property type="protein sequence ID" value="MBF4554121.1"/>
    <property type="molecule type" value="Genomic_DNA"/>
</dbReference>
<dbReference type="Gene3D" id="2.130.10.120">
    <property type="entry name" value="Prolyl oligopeptidase, N-terminal domain"/>
    <property type="match status" value="1"/>
</dbReference>
<dbReference type="InterPro" id="IPR001375">
    <property type="entry name" value="Peptidase_S9_cat"/>
</dbReference>
<dbReference type="SUPFAM" id="SSF53474">
    <property type="entry name" value="alpha/beta-Hydrolases"/>
    <property type="match status" value="1"/>
</dbReference>
<evidence type="ECO:0000259" key="7">
    <source>
        <dbReference type="Pfam" id="PF02897"/>
    </source>
</evidence>
<evidence type="ECO:0000256" key="3">
    <source>
        <dbReference type="ARBA" id="ARBA00022801"/>
    </source>
</evidence>
<dbReference type="Gene3D" id="3.40.50.1820">
    <property type="entry name" value="alpha/beta hydrolase"/>
    <property type="match status" value="1"/>
</dbReference>
<organism evidence="8 9">
    <name type="scientific">Corynebacterium suicordis DSM 45110</name>
    <dbReference type="NCBI Taxonomy" id="1121369"/>
    <lineage>
        <taxon>Bacteria</taxon>
        <taxon>Bacillati</taxon>
        <taxon>Actinomycetota</taxon>
        <taxon>Actinomycetes</taxon>
        <taxon>Mycobacteriales</taxon>
        <taxon>Corynebacteriaceae</taxon>
        <taxon>Corynebacterium</taxon>
    </lineage>
</organism>
<comment type="caution">
    <text evidence="8">The sequence shown here is derived from an EMBL/GenBank/DDBJ whole genome shotgun (WGS) entry which is preliminary data.</text>
</comment>
<proteinExistence type="inferred from homology"/>
<accession>A0ABR9ZL08</accession>
<dbReference type="InterPro" id="IPR002470">
    <property type="entry name" value="Peptidase_S9A"/>
</dbReference>
<dbReference type="Proteomes" id="UP000635902">
    <property type="component" value="Unassembled WGS sequence"/>
</dbReference>
<feature type="domain" description="Peptidase S9 prolyl oligopeptidase catalytic" evidence="6">
    <location>
        <begin position="506"/>
        <end position="718"/>
    </location>
</feature>
<gene>
    <name evidence="8" type="ORF">IRY30_08585</name>
</gene>
<keyword evidence="3" id="KW-0378">Hydrolase</keyword>
<evidence type="ECO:0000256" key="1">
    <source>
        <dbReference type="ARBA" id="ARBA00005228"/>
    </source>
</evidence>
<feature type="domain" description="Peptidase S9A N-terminal" evidence="7">
    <location>
        <begin position="17"/>
        <end position="440"/>
    </location>
</feature>
<comment type="similarity">
    <text evidence="1">Belongs to the peptidase S9A family.</text>
</comment>
<evidence type="ECO:0000259" key="6">
    <source>
        <dbReference type="Pfam" id="PF00326"/>
    </source>
</evidence>
<evidence type="ECO:0000313" key="9">
    <source>
        <dbReference type="Proteomes" id="UP000635902"/>
    </source>
</evidence>
<dbReference type="PANTHER" id="PTHR11757">
    <property type="entry name" value="PROTEASE FAMILY S9A OLIGOPEPTIDASE"/>
    <property type="match status" value="1"/>
</dbReference>
<dbReference type="SUPFAM" id="SSF50993">
    <property type="entry name" value="Peptidase/esterase 'gauge' domain"/>
    <property type="match status" value="1"/>
</dbReference>
<keyword evidence="9" id="KW-1185">Reference proteome</keyword>
<dbReference type="PRINTS" id="PR00862">
    <property type="entry name" value="PROLIGOPTASE"/>
</dbReference>
<dbReference type="Pfam" id="PF02897">
    <property type="entry name" value="Peptidase_S9_N"/>
    <property type="match status" value="1"/>
</dbReference>
<dbReference type="PANTHER" id="PTHR11757:SF19">
    <property type="entry name" value="PROLYL ENDOPEPTIDASE-LIKE"/>
    <property type="match status" value="1"/>
</dbReference>
<keyword evidence="2" id="KW-0645">Protease</keyword>
<protein>
    <submittedName>
        <fullName evidence="8">S9 family peptidase</fullName>
    </submittedName>
</protein>
<evidence type="ECO:0000256" key="4">
    <source>
        <dbReference type="ARBA" id="ARBA00022825"/>
    </source>
</evidence>